<gene>
    <name evidence="3" type="ORF">NSA23_15370</name>
</gene>
<evidence type="ECO:0000313" key="4">
    <source>
        <dbReference type="Proteomes" id="UP001142078"/>
    </source>
</evidence>
<dbReference type="Gene3D" id="2.60.40.3350">
    <property type="match status" value="1"/>
</dbReference>
<feature type="region of interest" description="Disordered" evidence="1">
    <location>
        <begin position="158"/>
        <end position="268"/>
    </location>
</feature>
<dbReference type="EMBL" id="JANJZL010000019">
    <property type="protein sequence ID" value="MCR2045480.1"/>
    <property type="molecule type" value="Genomic_DNA"/>
</dbReference>
<dbReference type="InterPro" id="IPR018913">
    <property type="entry name" value="BppU_N"/>
</dbReference>
<evidence type="ECO:0000259" key="2">
    <source>
        <dbReference type="Pfam" id="PF10651"/>
    </source>
</evidence>
<proteinExistence type="predicted"/>
<reference evidence="3" key="1">
    <citation type="submission" date="2022-07" db="EMBL/GenBank/DDBJ databases">
        <title>Enhanced cultured diversity of the mouse gut microbiota enables custom-made synthetic communities.</title>
        <authorList>
            <person name="Afrizal A."/>
        </authorList>
    </citation>
    <scope>NUCLEOTIDE SEQUENCE</scope>
    <source>
        <strain evidence="3">DSM 29482</strain>
    </source>
</reference>
<sequence length="529" mass="60415">MDLKDLGLQRLKLNINDDIIEAIVGKEGDHKSRGLEIQILKNDVVTDTTGIELDFYAKPADGKTYMVRAKETNIKQGKYEIVYPSVILQPGKVESEIVLTKGEQVISTKKFDLLVEDTIATDDIVEKSDERPLLAILVEAAKNEKSRIEAENKRVVAEGKRAETENKREQNESQRKSAESQRQKNEEERKSNEVQRQSNESIRQSQESSRISAENARKLSEESRKTVENTRQSNESKRIASESERVKNEDARKANENTRIANEKKREQNRKIVESWIANPSQFNGKDLEFHWNSTKLGVRLKGDSEYQYVDLRGQKGNPGDIGNLTAEHIIEALNYRPASAKEFIYLKNDIRMIDEDITDIIGNVSNNNRSISAHIGNKDIHITKAEKDQIERNKDTIVNNKSEINSLKLELWSHKDGPYHIVESGKNSNGSYIKFSDGTAIGYIPTFELNYEHEKTLSKYWIFPVSFIEIPLIQATSKITNVNARGRHTIILFYESNEQVKIYAHSKEADTFKNSETKVSAFAIGRWK</sequence>
<feature type="domain" description="BppU N-terminal" evidence="2">
    <location>
        <begin position="21"/>
        <end position="129"/>
    </location>
</feature>
<feature type="compositionally biased region" description="Basic and acidic residues" evidence="1">
    <location>
        <begin position="158"/>
        <end position="193"/>
    </location>
</feature>
<feature type="compositionally biased region" description="Basic and acidic residues" evidence="1">
    <location>
        <begin position="215"/>
        <end position="268"/>
    </location>
</feature>
<comment type="caution">
    <text evidence="3">The sequence shown here is derived from an EMBL/GenBank/DDBJ whole genome shotgun (WGS) entry which is preliminary data.</text>
</comment>
<dbReference type="AlphaFoldDB" id="A0A9X2S6C0"/>
<organism evidence="3 4">
    <name type="scientific">Anaerosalibacter massiliensis</name>
    <dbReference type="NCBI Taxonomy" id="1347392"/>
    <lineage>
        <taxon>Bacteria</taxon>
        <taxon>Bacillati</taxon>
        <taxon>Bacillota</taxon>
        <taxon>Tissierellia</taxon>
        <taxon>Tissierellales</taxon>
        <taxon>Sporanaerobacteraceae</taxon>
        <taxon>Anaerosalibacter</taxon>
    </lineage>
</organism>
<accession>A0A9X2S6C0</accession>
<protein>
    <submittedName>
        <fullName evidence="3">BppU family phage baseplate upper protein</fullName>
    </submittedName>
</protein>
<name>A0A9X2S6C0_9FIRM</name>
<dbReference type="RefSeq" id="WP_050069663.1">
    <property type="nucleotide sequence ID" value="NZ_CABKTM010000005.1"/>
</dbReference>
<keyword evidence="4" id="KW-1185">Reference proteome</keyword>
<evidence type="ECO:0000313" key="3">
    <source>
        <dbReference type="EMBL" id="MCR2045480.1"/>
    </source>
</evidence>
<dbReference type="Pfam" id="PF10651">
    <property type="entry name" value="BppU_N"/>
    <property type="match status" value="1"/>
</dbReference>
<feature type="compositionally biased region" description="Low complexity" evidence="1">
    <location>
        <begin position="195"/>
        <end position="212"/>
    </location>
</feature>
<evidence type="ECO:0000256" key="1">
    <source>
        <dbReference type="SAM" id="MobiDB-lite"/>
    </source>
</evidence>
<dbReference type="Proteomes" id="UP001142078">
    <property type="component" value="Unassembled WGS sequence"/>
</dbReference>